<comment type="subunit">
    <text evidence="5">The Tol-Pal system is composed of five core proteins: the inner membrane proteins TolA, TolQ and TolR, the periplasmic protein TolB and the outer membrane protein Pal. They form a network linking the inner and outer membranes and the peptidoglycan layer.</text>
</comment>
<feature type="signal peptide" evidence="5">
    <location>
        <begin position="1"/>
        <end position="20"/>
    </location>
</feature>
<dbReference type="GO" id="GO:0017038">
    <property type="term" value="P:protein import"/>
    <property type="evidence" value="ECO:0007669"/>
    <property type="project" value="InterPro"/>
</dbReference>
<dbReference type="InterPro" id="IPR014167">
    <property type="entry name" value="Tol-Pal_TolB"/>
</dbReference>
<comment type="subcellular location">
    <subcellularLocation>
        <location evidence="1 5">Periplasm</location>
    </subcellularLocation>
</comment>
<sequence length="453" mass="50464" precursor="true">MRLLKGFLLALSFLPSVVFSQGLVIEITQGVDGAFPIAVVPFKWQGPTLTPPEDLSKIVAADLHRSGRFRVIQDNLPELPSDVRQVNFEKWRKFGVDAVVTGVISQSPDLTYQVSYQLIDVYRGSDQSKQEVTNGELVEVESRKALLDAQTPTITIRDQDLRNVAHYFSDRIYQQLIGEQGAFQTKLAYINVRTSALNEQEFTLVMSDADGERALDLWKSDLPLMSPSWSPDGEKLAYVSFDGHRASVIVQEIYTGKRRKVSATPGINGAPSWSPDGKFLALTLSKDGNPEIYILELTTGKLKRITRHWGIDTEAKWAPDGRSIIFTSDRGGGPQIYRYSLDTRQVKRLTFEGRYNARASFTSDGKRLIMVHRHKQDFNIATLDLRTGYLDILTETLLDESPSLAPNNSMVIYAAQDGDQGVLGAVSIDGRVKLKLPAASGEVRDPAWSPFLN</sequence>
<dbReference type="InterPro" id="IPR007195">
    <property type="entry name" value="TolB_N"/>
</dbReference>
<dbReference type="PANTHER" id="PTHR36842:SF1">
    <property type="entry name" value="PROTEIN TOLB"/>
    <property type="match status" value="1"/>
</dbReference>
<dbReference type="SUPFAM" id="SSF69304">
    <property type="entry name" value="Tricorn protease N-terminal domain"/>
    <property type="match status" value="1"/>
</dbReference>
<evidence type="ECO:0000256" key="5">
    <source>
        <dbReference type="HAMAP-Rule" id="MF_00671"/>
    </source>
</evidence>
<dbReference type="Pfam" id="PF07676">
    <property type="entry name" value="PD40"/>
    <property type="match status" value="4"/>
</dbReference>
<keyword evidence="3 5" id="KW-0732">Signal</keyword>
<comment type="similarity">
    <text evidence="2 5">Belongs to the TolB family.</text>
</comment>
<dbReference type="Pfam" id="PF04052">
    <property type="entry name" value="TolB_N"/>
    <property type="match status" value="1"/>
</dbReference>
<comment type="caution">
    <text evidence="7">The sequence shown here is derived from an EMBL/GenBank/DDBJ whole genome shotgun (WGS) entry which is preliminary data.</text>
</comment>
<dbReference type="GO" id="GO:0042597">
    <property type="term" value="C:periplasmic space"/>
    <property type="evidence" value="ECO:0007669"/>
    <property type="project" value="UniProtKB-SubCell"/>
</dbReference>
<reference evidence="7 8" key="1">
    <citation type="submission" date="2018-04" db="EMBL/GenBank/DDBJ databases">
        <title>Thalassorhabdus spongiae gen. nov., sp. nov., isolated from a marine sponge in South-West Iceland.</title>
        <authorList>
            <person name="Knobloch S."/>
            <person name="Daussin A."/>
            <person name="Johannsson R."/>
            <person name="Marteinsson V.T."/>
        </authorList>
    </citation>
    <scope>NUCLEOTIDE SEQUENCE [LARGE SCALE GENOMIC DNA]</scope>
    <source>
        <strain evidence="7 8">Hp12</strain>
    </source>
</reference>
<dbReference type="NCBIfam" id="TIGR02800">
    <property type="entry name" value="propeller_TolB"/>
    <property type="match status" value="1"/>
</dbReference>
<dbReference type="PANTHER" id="PTHR36842">
    <property type="entry name" value="PROTEIN TOLB HOMOLOG"/>
    <property type="match status" value="1"/>
</dbReference>
<evidence type="ECO:0000259" key="6">
    <source>
        <dbReference type="Pfam" id="PF04052"/>
    </source>
</evidence>
<keyword evidence="5" id="KW-0131">Cell cycle</keyword>
<dbReference type="RefSeq" id="WP_116686779.1">
    <property type="nucleotide sequence ID" value="NZ_CAWNYD010000003.1"/>
</dbReference>
<dbReference type="Gene3D" id="2.120.10.30">
    <property type="entry name" value="TolB, C-terminal domain"/>
    <property type="match status" value="1"/>
</dbReference>
<dbReference type="OrthoDB" id="9802240at2"/>
<dbReference type="InterPro" id="IPR011042">
    <property type="entry name" value="6-blade_b-propeller_TolB-like"/>
</dbReference>
<keyword evidence="8" id="KW-1185">Reference proteome</keyword>
<comment type="function">
    <text evidence="5">Part of the Tol-Pal system, which plays a role in outer membrane invagination during cell division and is important for maintaining outer membrane integrity.</text>
</comment>
<feature type="domain" description="TolB N-terminal" evidence="6">
    <location>
        <begin position="23"/>
        <end position="125"/>
    </location>
</feature>
<name>A0A2V1H0C3_9GAMM</name>
<evidence type="ECO:0000256" key="4">
    <source>
        <dbReference type="ARBA" id="ARBA00022764"/>
    </source>
</evidence>
<protein>
    <recommendedName>
        <fullName evidence="5">Tol-Pal system protein TolB</fullName>
    </recommendedName>
</protein>
<evidence type="ECO:0000256" key="3">
    <source>
        <dbReference type="ARBA" id="ARBA00022729"/>
    </source>
</evidence>
<keyword evidence="4 5" id="KW-0574">Periplasm</keyword>
<accession>A0A2V1H0C3</accession>
<organism evidence="7 8">
    <name type="scientific">Pelagibaculum spongiae</name>
    <dbReference type="NCBI Taxonomy" id="2080658"/>
    <lineage>
        <taxon>Bacteria</taxon>
        <taxon>Pseudomonadati</taxon>
        <taxon>Pseudomonadota</taxon>
        <taxon>Gammaproteobacteria</taxon>
        <taxon>Oceanospirillales</taxon>
        <taxon>Pelagibaculum</taxon>
    </lineage>
</organism>
<evidence type="ECO:0000256" key="1">
    <source>
        <dbReference type="ARBA" id="ARBA00004418"/>
    </source>
</evidence>
<dbReference type="AlphaFoldDB" id="A0A2V1H0C3"/>
<dbReference type="SUPFAM" id="SSF52964">
    <property type="entry name" value="TolB, N-terminal domain"/>
    <property type="match status" value="1"/>
</dbReference>
<dbReference type="GO" id="GO:0051301">
    <property type="term" value="P:cell division"/>
    <property type="evidence" value="ECO:0007669"/>
    <property type="project" value="UniProtKB-UniRule"/>
</dbReference>
<gene>
    <name evidence="5 7" type="primary">tolB</name>
    <name evidence="7" type="ORF">DC094_08880</name>
</gene>
<feature type="chain" id="PRO_5021520950" description="Tol-Pal system protein TolB" evidence="5">
    <location>
        <begin position="21"/>
        <end position="453"/>
    </location>
</feature>
<dbReference type="HAMAP" id="MF_00671">
    <property type="entry name" value="TolB"/>
    <property type="match status" value="1"/>
</dbReference>
<dbReference type="Gene3D" id="3.40.50.10070">
    <property type="entry name" value="TolB, N-terminal domain"/>
    <property type="match status" value="1"/>
</dbReference>
<dbReference type="InterPro" id="IPR011659">
    <property type="entry name" value="WD40"/>
</dbReference>
<dbReference type="Proteomes" id="UP000244906">
    <property type="component" value="Unassembled WGS sequence"/>
</dbReference>
<evidence type="ECO:0000256" key="2">
    <source>
        <dbReference type="ARBA" id="ARBA00009820"/>
    </source>
</evidence>
<dbReference type="EMBL" id="QDDL01000003">
    <property type="protein sequence ID" value="PVZ69442.1"/>
    <property type="molecule type" value="Genomic_DNA"/>
</dbReference>
<evidence type="ECO:0000313" key="7">
    <source>
        <dbReference type="EMBL" id="PVZ69442.1"/>
    </source>
</evidence>
<evidence type="ECO:0000313" key="8">
    <source>
        <dbReference type="Proteomes" id="UP000244906"/>
    </source>
</evidence>
<proteinExistence type="inferred from homology"/>
<keyword evidence="5" id="KW-0132">Cell division</keyword>